<dbReference type="EMBL" id="SRLO01000028">
    <property type="protein sequence ID" value="TNN84248.1"/>
    <property type="molecule type" value="Genomic_DNA"/>
</dbReference>
<evidence type="ECO:0000313" key="3">
    <source>
        <dbReference type="Proteomes" id="UP000314294"/>
    </source>
</evidence>
<proteinExistence type="predicted"/>
<comment type="caution">
    <text evidence="2">The sequence shown here is derived from an EMBL/GenBank/DDBJ whole genome shotgun (WGS) entry which is preliminary data.</text>
</comment>
<name>A0A4Z2J3H7_9TELE</name>
<accession>A0A4Z2J3H7</accession>
<feature type="region of interest" description="Disordered" evidence="1">
    <location>
        <begin position="16"/>
        <end position="40"/>
    </location>
</feature>
<reference evidence="2 3" key="1">
    <citation type="submission" date="2019-03" db="EMBL/GenBank/DDBJ databases">
        <title>First draft genome of Liparis tanakae, snailfish: a comprehensive survey of snailfish specific genes.</title>
        <authorList>
            <person name="Kim W."/>
            <person name="Song I."/>
            <person name="Jeong J.-H."/>
            <person name="Kim D."/>
            <person name="Kim S."/>
            <person name="Ryu S."/>
            <person name="Song J.Y."/>
            <person name="Lee S.K."/>
        </authorList>
    </citation>
    <scope>NUCLEOTIDE SEQUENCE [LARGE SCALE GENOMIC DNA]</scope>
    <source>
        <tissue evidence="2">Muscle</tissue>
    </source>
</reference>
<organism evidence="2 3">
    <name type="scientific">Liparis tanakae</name>
    <name type="common">Tanaka's snailfish</name>
    <dbReference type="NCBI Taxonomy" id="230148"/>
    <lineage>
        <taxon>Eukaryota</taxon>
        <taxon>Metazoa</taxon>
        <taxon>Chordata</taxon>
        <taxon>Craniata</taxon>
        <taxon>Vertebrata</taxon>
        <taxon>Euteleostomi</taxon>
        <taxon>Actinopterygii</taxon>
        <taxon>Neopterygii</taxon>
        <taxon>Teleostei</taxon>
        <taxon>Neoteleostei</taxon>
        <taxon>Acanthomorphata</taxon>
        <taxon>Eupercaria</taxon>
        <taxon>Perciformes</taxon>
        <taxon>Cottioidei</taxon>
        <taxon>Cottales</taxon>
        <taxon>Liparidae</taxon>
        <taxon>Liparis</taxon>
    </lineage>
</organism>
<gene>
    <name evidence="2" type="ORF">EYF80_005575</name>
</gene>
<sequence length="231" mass="25618">MTCSCIGMEHLEPCSKETDGQAAVPRSFLDPEPDGEGRVPPPFFGRRAPLFTEGRRGSVAIIGRAAGERSNDGRVQEEETEGIKTHAIGMCPLPLVGPLREPTAFCCSSDTLSLRTTSARADFSSWISSSCIWTRCSREAMRSSGWMLRNTRAEREERKRPTNDIIDVGFEWIWVQLDGSSTHQISFALLFLSLFEFSVHLASEALPPFTLHRSGSLGESPRQPIHSDYVT</sequence>
<dbReference type="Proteomes" id="UP000314294">
    <property type="component" value="Unassembled WGS sequence"/>
</dbReference>
<protein>
    <submittedName>
        <fullName evidence="2">Uncharacterized protein</fullName>
    </submittedName>
</protein>
<evidence type="ECO:0000313" key="2">
    <source>
        <dbReference type="EMBL" id="TNN84248.1"/>
    </source>
</evidence>
<dbReference type="AlphaFoldDB" id="A0A4Z2J3H7"/>
<keyword evidence="3" id="KW-1185">Reference proteome</keyword>
<evidence type="ECO:0000256" key="1">
    <source>
        <dbReference type="SAM" id="MobiDB-lite"/>
    </source>
</evidence>